<evidence type="ECO:0000313" key="2">
    <source>
        <dbReference type="Proteomes" id="UP000663400"/>
    </source>
</evidence>
<reference evidence="1 2" key="1">
    <citation type="submission" date="2021-02" db="EMBL/GenBank/DDBJ databases">
        <title>Lysobacter arenosi sp. nov., isolated from soil of gangwondo yeongwol, south Korea.</title>
        <authorList>
            <person name="Kim K.R."/>
            <person name="Kim K.H."/>
            <person name="Jeon C.O."/>
        </authorList>
    </citation>
    <scope>NUCLEOTIDE SEQUENCE [LARGE SCALE GENOMIC DNA]</scope>
    <source>
        <strain evidence="1 2">R7</strain>
    </source>
</reference>
<dbReference type="EMBL" id="CP071517">
    <property type="protein sequence ID" value="QSX73491.1"/>
    <property type="molecule type" value="Genomic_DNA"/>
</dbReference>
<dbReference type="Proteomes" id="UP000663400">
    <property type="component" value="Chromosome"/>
</dbReference>
<sequence length="133" mass="14547">MSNMTYKVAIAIVALATASAMIFVCSFENRTRRCLDDPSPGDIYLARINALHGSTEAPALYGLMRVEEVFPDRVMAHPAMDSSASKRRAYRDLESAVANGIRYDMSKDIEIARDDLASLHARGIIVVAKNPGT</sequence>
<dbReference type="RefSeq" id="WP_200606658.1">
    <property type="nucleotide sequence ID" value="NZ_CP071517.1"/>
</dbReference>
<protein>
    <submittedName>
        <fullName evidence="1">Uncharacterized protein</fullName>
    </submittedName>
</protein>
<name>A0ABX7R820_9GAMM</name>
<proteinExistence type="predicted"/>
<gene>
    <name evidence="1" type="ORF">HIV01_009455</name>
</gene>
<keyword evidence="2" id="KW-1185">Reference proteome</keyword>
<evidence type="ECO:0000313" key="1">
    <source>
        <dbReference type="EMBL" id="QSX73491.1"/>
    </source>
</evidence>
<organism evidence="1 2">
    <name type="scientific">Lysobacter arenosi</name>
    <dbReference type="NCBI Taxonomy" id="2795387"/>
    <lineage>
        <taxon>Bacteria</taxon>
        <taxon>Pseudomonadati</taxon>
        <taxon>Pseudomonadota</taxon>
        <taxon>Gammaproteobacteria</taxon>
        <taxon>Lysobacterales</taxon>
        <taxon>Lysobacteraceae</taxon>
        <taxon>Lysobacter</taxon>
    </lineage>
</organism>
<accession>A0ABX7R820</accession>